<feature type="transmembrane region" description="Helical" evidence="16">
    <location>
        <begin position="942"/>
        <end position="960"/>
    </location>
</feature>
<feature type="binding site" evidence="14">
    <location>
        <position position="678"/>
    </location>
    <ligand>
        <name>ATP</name>
        <dbReference type="ChEBI" id="CHEBI:30616"/>
    </ligand>
</feature>
<feature type="binding site" evidence="15">
    <location>
        <position position="415"/>
    </location>
    <ligand>
        <name>Mg(2+)</name>
        <dbReference type="ChEBI" id="CHEBI:18420"/>
    </ligand>
</feature>
<dbReference type="SUPFAM" id="SSF56784">
    <property type="entry name" value="HAD-like"/>
    <property type="match status" value="1"/>
</dbReference>
<evidence type="ECO:0000256" key="2">
    <source>
        <dbReference type="ARBA" id="ARBA00004308"/>
    </source>
</evidence>
<dbReference type="InterPro" id="IPR001757">
    <property type="entry name" value="P_typ_ATPase"/>
</dbReference>
<feature type="domain" description="P-type ATPase C-terminal" evidence="19">
    <location>
        <begin position="827"/>
        <end position="1076"/>
    </location>
</feature>
<dbReference type="EMBL" id="JAECZO010000082">
    <property type="protein sequence ID" value="KAK7196678.1"/>
    <property type="molecule type" value="Genomic_DNA"/>
</dbReference>
<feature type="transmembrane region" description="Helical" evidence="16">
    <location>
        <begin position="1013"/>
        <end position="1036"/>
    </location>
</feature>
<comment type="caution">
    <text evidence="20">The sequence shown here is derived from an EMBL/GenBank/DDBJ whole genome shotgun (WGS) entry which is preliminary data.</text>
</comment>
<feature type="binding site" evidence="14">
    <location>
        <position position="677"/>
    </location>
    <ligand>
        <name>ATP</name>
        <dbReference type="ChEBI" id="CHEBI:30616"/>
    </ligand>
</feature>
<dbReference type="InterPro" id="IPR008250">
    <property type="entry name" value="ATPase_P-typ_transduc_dom_A_sf"/>
</dbReference>
<evidence type="ECO:0000259" key="18">
    <source>
        <dbReference type="Pfam" id="PF16209"/>
    </source>
</evidence>
<dbReference type="SUPFAM" id="SSF81665">
    <property type="entry name" value="Calcium ATPase, transmembrane domain M"/>
    <property type="match status" value="1"/>
</dbReference>
<evidence type="ECO:0000256" key="14">
    <source>
        <dbReference type="PIRSR" id="PIRSR606539-2"/>
    </source>
</evidence>
<dbReference type="GO" id="GO:0016887">
    <property type="term" value="F:ATP hydrolysis activity"/>
    <property type="evidence" value="ECO:0007669"/>
    <property type="project" value="InterPro"/>
</dbReference>
<feature type="binding site" evidence="14">
    <location>
        <position position="775"/>
    </location>
    <ligand>
        <name>ATP</name>
        <dbReference type="ChEBI" id="CHEBI:30616"/>
    </ligand>
</feature>
<keyword evidence="4 16" id="KW-0812">Transmembrane</keyword>
<comment type="catalytic activity">
    <reaction evidence="12 16">
        <text>ATP + H2O + phospholipidSide 1 = ADP + phosphate + phospholipidSide 2.</text>
        <dbReference type="EC" id="7.6.2.1"/>
    </reaction>
</comment>
<feature type="transmembrane region" description="Helical" evidence="16">
    <location>
        <begin position="97"/>
        <end position="115"/>
    </location>
</feature>
<organism evidence="20 21">
    <name type="scientific">Novymonas esmeraldas</name>
    <dbReference type="NCBI Taxonomy" id="1808958"/>
    <lineage>
        <taxon>Eukaryota</taxon>
        <taxon>Discoba</taxon>
        <taxon>Euglenozoa</taxon>
        <taxon>Kinetoplastea</taxon>
        <taxon>Metakinetoplastina</taxon>
        <taxon>Trypanosomatida</taxon>
        <taxon>Trypanosomatidae</taxon>
        <taxon>Novymonas</taxon>
    </lineage>
</organism>
<dbReference type="Pfam" id="PF13246">
    <property type="entry name" value="Cation_ATPase"/>
    <property type="match status" value="1"/>
</dbReference>
<dbReference type="Pfam" id="PF00122">
    <property type="entry name" value="E1-E2_ATPase"/>
    <property type="match status" value="1"/>
</dbReference>
<keyword evidence="5 15" id="KW-0479">Metal-binding</keyword>
<dbReference type="GO" id="GO:0005886">
    <property type="term" value="C:plasma membrane"/>
    <property type="evidence" value="ECO:0007669"/>
    <property type="project" value="TreeGrafter"/>
</dbReference>
<dbReference type="InterPro" id="IPR036412">
    <property type="entry name" value="HAD-like_sf"/>
</dbReference>
<feature type="transmembrane region" description="Helical" evidence="16">
    <location>
        <begin position="980"/>
        <end position="1001"/>
    </location>
</feature>
<dbReference type="SFLD" id="SFLDF00027">
    <property type="entry name" value="p-type_atpase"/>
    <property type="match status" value="1"/>
</dbReference>
<evidence type="ECO:0000256" key="16">
    <source>
        <dbReference type="RuleBase" id="RU362033"/>
    </source>
</evidence>
<evidence type="ECO:0000256" key="1">
    <source>
        <dbReference type="ARBA" id="ARBA00004141"/>
    </source>
</evidence>
<dbReference type="SFLD" id="SFLDS00003">
    <property type="entry name" value="Haloacid_Dehalogenase"/>
    <property type="match status" value="1"/>
</dbReference>
<feature type="binding site" evidence="14">
    <location>
        <position position="536"/>
    </location>
    <ligand>
        <name>ATP</name>
        <dbReference type="ChEBI" id="CHEBI:30616"/>
    </ligand>
</feature>
<evidence type="ECO:0000256" key="9">
    <source>
        <dbReference type="ARBA" id="ARBA00022967"/>
    </source>
</evidence>
<evidence type="ECO:0000256" key="12">
    <source>
        <dbReference type="ARBA" id="ARBA00034036"/>
    </source>
</evidence>
<dbReference type="SUPFAM" id="SSF81653">
    <property type="entry name" value="Calcium ATPase, transduction domain A"/>
    <property type="match status" value="1"/>
</dbReference>
<evidence type="ECO:0000259" key="19">
    <source>
        <dbReference type="Pfam" id="PF16212"/>
    </source>
</evidence>
<dbReference type="Gene3D" id="3.40.50.1000">
    <property type="entry name" value="HAD superfamily/HAD-like"/>
    <property type="match status" value="1"/>
</dbReference>
<name>A0AAW0ER46_9TRYP</name>
<feature type="binding site" evidence="14">
    <location>
        <position position="494"/>
    </location>
    <ligand>
        <name>ATP</name>
        <dbReference type="ChEBI" id="CHEBI:30616"/>
    </ligand>
</feature>
<dbReference type="PANTHER" id="PTHR24092">
    <property type="entry name" value="PROBABLE PHOSPHOLIPID-TRANSPORTING ATPASE"/>
    <property type="match status" value="1"/>
</dbReference>
<feature type="binding site" evidence="15">
    <location>
        <position position="805"/>
    </location>
    <ligand>
        <name>Mg(2+)</name>
        <dbReference type="ChEBI" id="CHEBI:18420"/>
    </ligand>
</feature>
<sequence>MSSKKPCWQRYLPNVCVDLLCCCVVREDADEDAEVIVYMNDEAANAPFHYPSNFICTSKYTIFSFLPLGLLFQFSKVSNVYFLICMIFSLIPGVAPVSPATSIVPLVVVLVVALIKEGVEDVKRHQADNRANSITALVLREGELVQVQSKDIHAGDVMCIKNGEEVRADVVVFATAVEEGQAFIDTCNLDGETNLKSRRALEATWQLCDGAAVMNSRVVLHTSTPDPGLLSWTGLLEVNGEEHALSLDQFLYRGCVLRNTDWVWGMVAYAGVDTKMFRNLKEKPPKSSNLDRKLNYFIIAIFIFQNIMLFIIASMAVWWNRKYENVPHLIFFINQYRNGRLWGYRYLTYFVLLSYCVPISLFITIELCKVIQAQWMRVDCHMMEYMGNRWRHCQPNTSNLNEQLAMVRFIFSDKTGTLTENVMKFKRGDVLGIPIDADDLDETLKRLRKEDESANGLGPLQEYFLALALCNTIQPFKDEKAEHGVIYEGSSPDEVALVETAAAAGYRLISRSTKTITLLLRNGTRKVYNILATLEFTPDRKMMSIIVEDSDTRKITLYNKGADSFIKSQLSRAPDVQGHMESTDGALVEMSSSGLRTLLVCARDLTRSEFEPWHANFIETGKLLQNRSAEVDKVCLLMERELRLVGATAIEDKLQDEVPETLSFFLNAGVVIWMLTGDKRETAVTIAATSTLCDPRNDFVDHIDIGHLSPSDPKAIERVGRDLDVVQQHVALKGTDQERRCTFVVDGPALNIAMEHYFEQFLRLSQLVNSAVCCRLTPIQKANVVHMFQKSTGTTALAIGDGANDVSMIQEGRVGIGIVGLEGAQAALAADYAIPRFKHLRRLCAVHGRYSLFRNANCILVSFHKNITVSVVQFIFSFYVGFSGLTLFDGWLLTFYNVVLTSIPPFFMGIFDKDLPEEALMARPKLYTPLSRGEYFNPVTQVRWFIESVATAAALFYVAYPTLVNQEGAHQRYTGSETGTLVFSGMILVILARFSMQISYWQWLQLLGMGLSVLLFLLVILVYSAIPSLFGATGFYYQAFDLMATAKYWFYLLFYVGAMLVITLGTFVVQKHIFPTLRDVAERQYAMENGGVL</sequence>
<dbReference type="NCBIfam" id="TIGR01652">
    <property type="entry name" value="ATPase-Plipid"/>
    <property type="match status" value="1"/>
</dbReference>
<accession>A0AAW0ER46</accession>
<keyword evidence="6 14" id="KW-0547">Nucleotide-binding</keyword>
<evidence type="ECO:0000256" key="3">
    <source>
        <dbReference type="ARBA" id="ARBA00008109"/>
    </source>
</evidence>
<evidence type="ECO:0000256" key="7">
    <source>
        <dbReference type="ARBA" id="ARBA00022840"/>
    </source>
</evidence>
<dbReference type="InterPro" id="IPR023214">
    <property type="entry name" value="HAD_sf"/>
</dbReference>
<dbReference type="NCBIfam" id="TIGR01494">
    <property type="entry name" value="ATPase_P-type"/>
    <property type="match status" value="1"/>
</dbReference>
<feature type="binding site" evidence="14">
    <location>
        <position position="781"/>
    </location>
    <ligand>
        <name>ATP</name>
        <dbReference type="ChEBI" id="CHEBI:30616"/>
    </ligand>
</feature>
<dbReference type="EC" id="7.6.2.1" evidence="16"/>
<dbReference type="Proteomes" id="UP001430356">
    <property type="component" value="Unassembled WGS sequence"/>
</dbReference>
<dbReference type="Pfam" id="PF16209">
    <property type="entry name" value="PhoLip_ATPase_N"/>
    <property type="match status" value="1"/>
</dbReference>
<comment type="cofactor">
    <cofactor evidence="15">
        <name>Mg(2+)</name>
        <dbReference type="ChEBI" id="CHEBI:18420"/>
    </cofactor>
</comment>
<feature type="active site" description="4-aspartylphosphate intermediate" evidence="13">
    <location>
        <position position="413"/>
    </location>
</feature>
<dbReference type="InterPro" id="IPR023299">
    <property type="entry name" value="ATPase_P-typ_cyto_dom_N"/>
</dbReference>
<evidence type="ECO:0000256" key="8">
    <source>
        <dbReference type="ARBA" id="ARBA00022842"/>
    </source>
</evidence>
<dbReference type="InterPro" id="IPR032630">
    <property type="entry name" value="P_typ_ATPase_c"/>
</dbReference>
<keyword evidence="10 16" id="KW-1133">Transmembrane helix</keyword>
<dbReference type="InterPro" id="IPR018303">
    <property type="entry name" value="ATPase_P-typ_P_site"/>
</dbReference>
<dbReference type="InterPro" id="IPR044492">
    <property type="entry name" value="P_typ_ATPase_HD_dom"/>
</dbReference>
<feature type="binding site" evidence="14">
    <location>
        <position position="415"/>
    </location>
    <ligand>
        <name>ATP</name>
        <dbReference type="ChEBI" id="CHEBI:30616"/>
    </ligand>
</feature>
<feature type="binding site" evidence="14">
    <location>
        <position position="804"/>
    </location>
    <ligand>
        <name>ATP</name>
        <dbReference type="ChEBI" id="CHEBI:30616"/>
    </ligand>
</feature>
<keyword evidence="8 15" id="KW-0460">Magnesium</keyword>
<dbReference type="Pfam" id="PF16212">
    <property type="entry name" value="PhoLip_ATPase_C"/>
    <property type="match status" value="1"/>
</dbReference>
<protein>
    <recommendedName>
        <fullName evidence="16">Phospholipid-transporting ATPase</fullName>
        <ecNumber evidence="16">7.6.2.1</ecNumber>
    </recommendedName>
</protein>
<dbReference type="PROSITE" id="PS00154">
    <property type="entry name" value="ATPASE_E1_E2"/>
    <property type="match status" value="1"/>
</dbReference>
<evidence type="ECO:0000256" key="10">
    <source>
        <dbReference type="ARBA" id="ARBA00022989"/>
    </source>
</evidence>
<dbReference type="InterPro" id="IPR032631">
    <property type="entry name" value="P-type_ATPase_N"/>
</dbReference>
<feature type="binding site" evidence="15">
    <location>
        <position position="801"/>
    </location>
    <ligand>
        <name>Mg(2+)</name>
        <dbReference type="ChEBI" id="CHEBI:18420"/>
    </ligand>
</feature>
<dbReference type="GO" id="GO:0045332">
    <property type="term" value="P:phospholipid translocation"/>
    <property type="evidence" value="ECO:0007669"/>
    <property type="project" value="TreeGrafter"/>
</dbReference>
<keyword evidence="21" id="KW-1185">Reference proteome</keyword>
<gene>
    <name evidence="20" type="ORF">NESM_000606900</name>
</gene>
<evidence type="ECO:0000256" key="15">
    <source>
        <dbReference type="PIRSR" id="PIRSR606539-3"/>
    </source>
</evidence>
<evidence type="ECO:0000313" key="20">
    <source>
        <dbReference type="EMBL" id="KAK7196678.1"/>
    </source>
</evidence>
<dbReference type="InterPro" id="IPR059000">
    <property type="entry name" value="ATPase_P-type_domA"/>
</dbReference>
<dbReference type="PRINTS" id="PR00119">
    <property type="entry name" value="CATATPASE"/>
</dbReference>
<dbReference type="Gene3D" id="2.70.150.10">
    <property type="entry name" value="Calcium-transporting ATPase, cytoplasmic transduction domain A"/>
    <property type="match status" value="1"/>
</dbReference>
<feature type="binding site" evidence="14">
    <location>
        <position position="560"/>
    </location>
    <ligand>
        <name>ATP</name>
        <dbReference type="ChEBI" id="CHEBI:30616"/>
    </ligand>
</feature>
<feature type="domain" description="P-type ATPase A" evidence="17">
    <location>
        <begin position="133"/>
        <end position="219"/>
    </location>
</feature>
<feature type="binding site" evidence="14">
    <location>
        <position position="676"/>
    </location>
    <ligand>
        <name>ATP</name>
        <dbReference type="ChEBI" id="CHEBI:30616"/>
    </ligand>
</feature>
<feature type="binding site" evidence="14">
    <location>
        <position position="596"/>
    </location>
    <ligand>
        <name>ATP</name>
        <dbReference type="ChEBI" id="CHEBI:30616"/>
    </ligand>
</feature>
<dbReference type="FunFam" id="3.40.50.1000:FF:000203">
    <property type="entry name" value="Phospholipid-transporting ATPase"/>
    <property type="match status" value="1"/>
</dbReference>
<feature type="transmembrane region" description="Helical" evidence="16">
    <location>
        <begin position="346"/>
        <end position="368"/>
    </location>
</feature>
<feature type="transmembrane region" description="Helical" evidence="16">
    <location>
        <begin position="68"/>
        <end position="91"/>
    </location>
</feature>
<dbReference type="AlphaFoldDB" id="A0AAW0ER46"/>
<dbReference type="GO" id="GO:0005524">
    <property type="term" value="F:ATP binding"/>
    <property type="evidence" value="ECO:0007669"/>
    <property type="project" value="UniProtKB-UniRule"/>
</dbReference>
<dbReference type="Gene3D" id="3.40.1110.10">
    <property type="entry name" value="Calcium-transporting ATPase, cytoplasmic domain N"/>
    <property type="match status" value="1"/>
</dbReference>
<feature type="binding site" evidence="14">
    <location>
        <position position="805"/>
    </location>
    <ligand>
        <name>ATP</name>
        <dbReference type="ChEBI" id="CHEBI:30616"/>
    </ligand>
</feature>
<proteinExistence type="inferred from homology"/>
<dbReference type="SFLD" id="SFLDG00002">
    <property type="entry name" value="C1.7:_P-type_atpase_like"/>
    <property type="match status" value="1"/>
</dbReference>
<dbReference type="InterPro" id="IPR023298">
    <property type="entry name" value="ATPase_P-typ_TM_dom_sf"/>
</dbReference>
<dbReference type="GO" id="GO:0140326">
    <property type="term" value="F:ATPase-coupled intramembrane lipid transporter activity"/>
    <property type="evidence" value="ECO:0007669"/>
    <property type="project" value="UniProtKB-EC"/>
</dbReference>
<feature type="binding site" evidence="14">
    <location>
        <position position="413"/>
    </location>
    <ligand>
        <name>ATP</name>
        <dbReference type="ChEBI" id="CHEBI:30616"/>
    </ligand>
</feature>
<feature type="transmembrane region" description="Helical" evidence="16">
    <location>
        <begin position="867"/>
        <end position="888"/>
    </location>
</feature>
<comment type="subcellular location">
    <subcellularLocation>
        <location evidence="2">Endomembrane system</location>
    </subcellularLocation>
    <subcellularLocation>
        <location evidence="1 16">Membrane</location>
        <topology evidence="1 16">Multi-pass membrane protein</topology>
    </subcellularLocation>
</comment>
<dbReference type="GO" id="GO:0000287">
    <property type="term" value="F:magnesium ion binding"/>
    <property type="evidence" value="ECO:0007669"/>
    <property type="project" value="UniProtKB-UniRule"/>
</dbReference>
<comment type="similarity">
    <text evidence="3 16">Belongs to the cation transport ATPase (P-type) (TC 3.A.3) family. Type IV subfamily.</text>
</comment>
<keyword evidence="11 16" id="KW-0472">Membrane</keyword>
<feature type="transmembrane region" description="Helical" evidence="16">
    <location>
        <begin position="1048"/>
        <end position="1069"/>
    </location>
</feature>
<feature type="domain" description="P-type ATPase N-terminal" evidence="18">
    <location>
        <begin position="37"/>
        <end position="103"/>
    </location>
</feature>
<dbReference type="SUPFAM" id="SSF81660">
    <property type="entry name" value="Metal cation-transporting ATPase, ATP-binding domain N"/>
    <property type="match status" value="1"/>
</dbReference>
<reference evidence="20 21" key="1">
    <citation type="journal article" date="2021" name="MBio">
        <title>A New Model Trypanosomatid, Novymonas esmeraldas: Genomic Perception of Its 'Candidatus Pandoraea novymonadis' Endosymbiont.</title>
        <authorList>
            <person name="Zakharova A."/>
            <person name="Saura A."/>
            <person name="Butenko A."/>
            <person name="Podesvova L."/>
            <person name="Warmusova S."/>
            <person name="Kostygov A.Y."/>
            <person name="Nenarokova A."/>
            <person name="Lukes J."/>
            <person name="Opperdoes F.R."/>
            <person name="Yurchenko V."/>
        </authorList>
    </citation>
    <scope>NUCLEOTIDE SEQUENCE [LARGE SCALE GENOMIC DNA]</scope>
    <source>
        <strain evidence="20 21">E262AT.01</strain>
    </source>
</reference>
<evidence type="ECO:0000256" key="5">
    <source>
        <dbReference type="ARBA" id="ARBA00022723"/>
    </source>
</evidence>
<evidence type="ECO:0000256" key="13">
    <source>
        <dbReference type="PIRSR" id="PIRSR606539-1"/>
    </source>
</evidence>
<feature type="binding site" evidence="14">
    <location>
        <position position="414"/>
    </location>
    <ligand>
        <name>ATP</name>
        <dbReference type="ChEBI" id="CHEBI:30616"/>
    </ligand>
</feature>
<evidence type="ECO:0000259" key="17">
    <source>
        <dbReference type="Pfam" id="PF00122"/>
    </source>
</evidence>
<dbReference type="PANTHER" id="PTHR24092:SF150">
    <property type="entry name" value="PHOSPHOLIPID-TRANSPORTING ATPASE"/>
    <property type="match status" value="1"/>
</dbReference>
<evidence type="ECO:0000256" key="4">
    <source>
        <dbReference type="ARBA" id="ARBA00022692"/>
    </source>
</evidence>
<evidence type="ECO:0000256" key="11">
    <source>
        <dbReference type="ARBA" id="ARBA00023136"/>
    </source>
</evidence>
<keyword evidence="7 14" id="KW-0067">ATP-binding</keyword>
<evidence type="ECO:0000313" key="21">
    <source>
        <dbReference type="Proteomes" id="UP001430356"/>
    </source>
</evidence>
<dbReference type="InterPro" id="IPR006539">
    <property type="entry name" value="P-type_ATPase_IV"/>
</dbReference>
<feature type="transmembrane region" description="Helical" evidence="16">
    <location>
        <begin position="296"/>
        <end position="319"/>
    </location>
</feature>
<evidence type="ECO:0000256" key="6">
    <source>
        <dbReference type="ARBA" id="ARBA00022741"/>
    </source>
</evidence>
<feature type="binding site" evidence="15">
    <location>
        <position position="413"/>
    </location>
    <ligand>
        <name>Mg(2+)</name>
        <dbReference type="ChEBI" id="CHEBI:18420"/>
    </ligand>
</feature>
<keyword evidence="9 16" id="KW-1278">Translocase</keyword>